<dbReference type="Pfam" id="PF13457">
    <property type="entry name" value="GW"/>
    <property type="match status" value="2"/>
</dbReference>
<dbReference type="EMBL" id="QWEZ01000001">
    <property type="protein sequence ID" value="RRJ85276.1"/>
    <property type="molecule type" value="Genomic_DNA"/>
</dbReference>
<accession>A0A3P3VUH7</accession>
<comment type="caution">
    <text evidence="3">The sequence shown here is derived from an EMBL/GenBank/DDBJ whole genome shotgun (WGS) entry which is preliminary data.</text>
</comment>
<reference evidence="3 4" key="2">
    <citation type="submission" date="2018-12" db="EMBL/GenBank/DDBJ databases">
        <title>Simiduia agarivorans gen. nov., sp. nov., a marine, agarolytic bacterium isolated from shallow coastal water from Keelung, Taiwan.</title>
        <authorList>
            <person name="Shieh W.Y."/>
        </authorList>
    </citation>
    <scope>NUCLEOTIDE SEQUENCE [LARGE SCALE GENOMIC DNA]</scope>
    <source>
        <strain evidence="3 4">GTF-13</strain>
    </source>
</reference>
<protein>
    <recommendedName>
        <fullName evidence="2">GW domain-containing protein</fullName>
    </recommendedName>
</protein>
<evidence type="ECO:0000313" key="3">
    <source>
        <dbReference type="EMBL" id="RRJ85276.1"/>
    </source>
</evidence>
<reference evidence="3 4" key="1">
    <citation type="submission" date="2018-08" db="EMBL/GenBank/DDBJ databases">
        <authorList>
            <person name="Khan S.A."/>
        </authorList>
    </citation>
    <scope>NUCLEOTIDE SEQUENCE [LARGE SCALE GENOMIC DNA]</scope>
    <source>
        <strain evidence="3 4">GTF-13</strain>
    </source>
</reference>
<organism evidence="3 4">
    <name type="scientific">Aestuariirhabdus litorea</name>
    <dbReference type="NCBI Taxonomy" id="2528527"/>
    <lineage>
        <taxon>Bacteria</taxon>
        <taxon>Pseudomonadati</taxon>
        <taxon>Pseudomonadota</taxon>
        <taxon>Gammaproteobacteria</taxon>
        <taxon>Oceanospirillales</taxon>
        <taxon>Aestuariirhabdaceae</taxon>
        <taxon>Aestuariirhabdus</taxon>
    </lineage>
</organism>
<gene>
    <name evidence="3" type="ORF">D0544_09500</name>
</gene>
<dbReference type="InterPro" id="IPR025987">
    <property type="entry name" value="GW_dom"/>
</dbReference>
<feature type="chain" id="PRO_5018071842" description="GW domain-containing protein" evidence="1">
    <location>
        <begin position="23"/>
        <end position="207"/>
    </location>
</feature>
<proteinExistence type="predicted"/>
<sequence length="207" mass="21700">MIKTSYIFIAAAAAWFATTAVIDTTPAPSHETAAHPSTAAAAHPALPAGFNQGTVVEALNAGGYTYAQVNTNGQQLWIAGPQTAVQAGQNISWGQGAVMTNFTSKSLGRTFDQILFVSSYMTDEQLAAREASTSRGKVLAVQEAGGYSYMEVDTGAKTVWVAAPAIQVKVNDTVQWGSASEMHNFTSKSLARTFDSILFAAAVSVAN</sequence>
<feature type="signal peptide" evidence="1">
    <location>
        <begin position="1"/>
        <end position="22"/>
    </location>
</feature>
<evidence type="ECO:0000256" key="1">
    <source>
        <dbReference type="SAM" id="SignalP"/>
    </source>
</evidence>
<keyword evidence="1" id="KW-0732">Signal</keyword>
<dbReference type="RefSeq" id="WP_125015701.1">
    <property type="nucleotide sequence ID" value="NZ_QWEZ01000001.1"/>
</dbReference>
<dbReference type="Proteomes" id="UP000280792">
    <property type="component" value="Unassembled WGS sequence"/>
</dbReference>
<name>A0A3P3VUH7_9GAMM</name>
<keyword evidence="4" id="KW-1185">Reference proteome</keyword>
<feature type="domain" description="GW" evidence="2">
    <location>
        <begin position="54"/>
        <end position="78"/>
    </location>
</feature>
<dbReference type="AlphaFoldDB" id="A0A3P3VUH7"/>
<evidence type="ECO:0000259" key="2">
    <source>
        <dbReference type="Pfam" id="PF13457"/>
    </source>
</evidence>
<feature type="domain" description="GW" evidence="2">
    <location>
        <begin position="137"/>
        <end position="166"/>
    </location>
</feature>
<evidence type="ECO:0000313" key="4">
    <source>
        <dbReference type="Proteomes" id="UP000280792"/>
    </source>
</evidence>